<reference evidence="6 7" key="1">
    <citation type="submission" date="2021-06" db="EMBL/GenBank/DDBJ databases">
        <title>A haploid diamondback moth (Plutella xylostella L.) genome assembly resolves 31 chromosomes and identifies a diamide resistance mutation.</title>
        <authorList>
            <person name="Ward C.M."/>
            <person name="Perry K.D."/>
            <person name="Baker G."/>
            <person name="Powis K."/>
            <person name="Heckel D.G."/>
            <person name="Baxter S.W."/>
        </authorList>
    </citation>
    <scope>NUCLEOTIDE SEQUENCE [LARGE SCALE GENOMIC DNA]</scope>
    <source>
        <strain evidence="6 7">LV</strain>
        <tissue evidence="6">Single pupa</tissue>
    </source>
</reference>
<feature type="compositionally biased region" description="Basic and acidic residues" evidence="4">
    <location>
        <begin position="1333"/>
        <end position="1346"/>
    </location>
</feature>
<feature type="compositionally biased region" description="Basic and acidic residues" evidence="4">
    <location>
        <begin position="124"/>
        <end position="148"/>
    </location>
</feature>
<feature type="region of interest" description="Disordered" evidence="4">
    <location>
        <begin position="503"/>
        <end position="560"/>
    </location>
</feature>
<dbReference type="EMBL" id="JAHIBW010000016">
    <property type="protein sequence ID" value="KAG7303423.1"/>
    <property type="molecule type" value="Genomic_DNA"/>
</dbReference>
<keyword evidence="7" id="KW-1185">Reference proteome</keyword>
<feature type="region of interest" description="Disordered" evidence="4">
    <location>
        <begin position="347"/>
        <end position="385"/>
    </location>
</feature>
<sequence length="1924" mass="216202">METDEPKNPGLIHTLDDPDSRSAVNSLILDYYKKFGRKRDLEQYFSLSTVSQSDIRDPTSLFWRRMKAQTDSSDSCEKPSESSTELCRISIQCSVPVESSSQDEKSDQKCKAESVSPPIIIEEVSPRDTTHSDNESVKSEGNHSHKSVDITLDTSMNKPVSPTSSITSQRKLEWDSLADVGYANETDRKTSGSSLSTLERLALLQQYSNSDNKENVLGQPTAHSTLIEPTHRSKTNKKGLIKKTKEVHSKGVDIVELNVPQSSKTHPISVNLTRHISFNVENDGGISIGNIDKEVKVTSPDKQPLEKDVTPEVKIDKEIQTSLPKPNTGTEKRKECIPVLLSLNSLKSRLKRRKPRTVRKKSSKKLARKKKPPLVHEKSGEQVSEAESFEYMPGHIYNQNQMMDDHHKTRNSAGNKSSLESSGGVTTESSKTNASLTKDLEKNIQLLENVLKQYNNDSKIKKKLIKELVIKLLNSKYKGDGSTTDFLSGLSLSSKCLNLAEGDSKNATTTSTSDTNNTGEKTKRPKKSILRMDKFNSSAIASTSQSVPNLPTVGNSENPMLTKYKKQQSISHTESDISSKCKDSTDTVFAKTSSEELYQKYIEALRREEAYKKHLRDKENFMRQKLTGSDGGLKALVQTVSDAKQNRLKELINDLATNNYADGSGDARKLEGYPNKKDIEKYIDMKKQRSHSVFTLSSGNSHKKEKENRKIDLRKRLQNEIEAGSSGTSKAHYCCCPHHNKCTHVVDTTRQANTSGQDSCSGNETQIKTIAQVHNVDQKESEDVCKNKSSKSSSPRGDKIEIKPGQTNICIKSSSSSHICDHPGSSCESGKKFYKTGQFKVEDNNSSKKSPRATSSECDDSCSSRKKPYDSQKKKSDCVDMPKQVTPSHIIADKITGEIKYVYCLCTGESVVPNDNLLVYKCSRLMDKGVQLGATRSGMSNDVSVQCSGPSSKGSTPRNDNIPSTSKETNEAISRHLPEKVTDIKRSSQSSQTNLPCHFSRRFSERSVDTGTSRALERRRNSSPKRNVAYNCFKNQEPDRKILILEITRCIQTGISIDPNISNPSLSDINIVSDCAEVVSKQYREVSLKSGEISSIKSKYAEMQLTHSKDMFVGIPRHTERITNEPGFLENDCNINVESNIDICEKRYVKTSQEENMDSYKIPLQGTNMTLMVSVESKNTTLPFDDVKKEPTLATKGIATEVVENLNKYTSLREECSKGVQSEYTNIFEQVHSSTESGNVIISTEKSKVVVQNDKIELSTKNVACDCNLNEQNQIEKPTKTYDDKNEHVFAKPREKSGSYPCNKRSLFIKRNTDPTLIDKAINVDANDSDSRAVETKDLKESEKQTEILSNAQDKQSNYGSGTYPATNKKIILRTNTHPYLSSGEQENIDIEAHIKSESYQANYKDRASNYVEIQTKEFGTSCNTGDVSRSRSPNNNPKSATYPTANRKIFTKRNTDPALLDYPNNKDNLKSQRIDVTEKSKPSSPKTSRSQSETDQQTTDYDSSDPVLQVIKDITRRYSKSDIGKGKDKKCYKEIMTLLKCLLDTEDATDTRSSSDATPRERNKKRSPLKEHKKTVDVGTSSPVKRRDKKSDKKHKSSNKTSGSTESTDFPGTTERESSDAAACQVLNKIKKECEKYHQNRCKPCHHHKESSSTSVNCEACKKMHHCACRNRCKGSRVKAFEKIKKKCVAYNLILQTSDSMIPEEEPCNVHKHPLQNVVVKVPPKRPNFGDNVQFKVTDESPRSRFVPNTDYHRPGRIPNESEISSTDDYKRELQALTVRDYLERNRPDFIENTSDRQNALRVISETRARERDTTRRLLSLQLQRAPLSAVSATHVTQLARELGIEMRRRKLAPKFISEREMKKHSEKIYKSLPEVVQKKEDLRKENIKKTNLLMASMFKKSLQKKTLRGSVNLSNYSTVIKI</sequence>
<dbReference type="InterPro" id="IPR029299">
    <property type="entry name" value="ALMS_motif"/>
</dbReference>
<feature type="compositionally biased region" description="Basic and acidic residues" evidence="4">
    <location>
        <begin position="1468"/>
        <end position="1482"/>
    </location>
</feature>
<dbReference type="Pfam" id="PF15309">
    <property type="entry name" value="ALMS_motif"/>
    <property type="match status" value="1"/>
</dbReference>
<feature type="compositionally biased region" description="Basic and acidic residues" evidence="4">
    <location>
        <begin position="102"/>
        <end position="112"/>
    </location>
</feature>
<evidence type="ECO:0000313" key="6">
    <source>
        <dbReference type="EMBL" id="KAG7303423.1"/>
    </source>
</evidence>
<comment type="caution">
    <text evidence="6">The sequence shown here is derived from an EMBL/GenBank/DDBJ whole genome shotgun (WGS) entry which is preliminary data.</text>
</comment>
<feature type="region of interest" description="Disordered" evidence="4">
    <location>
        <begin position="842"/>
        <end position="880"/>
    </location>
</feature>
<evidence type="ECO:0000313" key="7">
    <source>
        <dbReference type="Proteomes" id="UP000823941"/>
    </source>
</evidence>
<protein>
    <recommendedName>
        <fullName evidence="5">ALMS motif domain-containing protein</fullName>
    </recommendedName>
</protein>
<feature type="compositionally biased region" description="Polar residues" evidence="4">
    <location>
        <begin position="535"/>
        <end position="559"/>
    </location>
</feature>
<feature type="compositionally biased region" description="Basic and acidic residues" evidence="4">
    <location>
        <begin position="867"/>
        <end position="880"/>
    </location>
</feature>
<feature type="region of interest" description="Disordered" evidence="4">
    <location>
        <begin position="1547"/>
        <end position="1616"/>
    </location>
</feature>
<proteinExistence type="predicted"/>
<comment type="subcellular location">
    <subcellularLocation>
        <location evidence="1">Cytoplasm</location>
        <location evidence="1">Cytoskeleton</location>
        <location evidence="1">Microtubule organizing center</location>
        <location evidence="1">Centrosome</location>
    </subcellularLocation>
</comment>
<feature type="region of interest" description="Disordered" evidence="4">
    <location>
        <begin position="406"/>
        <end position="434"/>
    </location>
</feature>
<feature type="compositionally biased region" description="Polar residues" evidence="4">
    <location>
        <begin position="152"/>
        <end position="168"/>
    </location>
</feature>
<feature type="compositionally biased region" description="Low complexity" evidence="4">
    <location>
        <begin position="505"/>
        <end position="518"/>
    </location>
</feature>
<evidence type="ECO:0000256" key="4">
    <source>
        <dbReference type="SAM" id="MobiDB-lite"/>
    </source>
</evidence>
<feature type="region of interest" description="Disordered" evidence="4">
    <location>
        <begin position="777"/>
        <end position="802"/>
    </location>
</feature>
<feature type="region of interest" description="Disordered" evidence="4">
    <location>
        <begin position="1333"/>
        <end position="1365"/>
    </location>
</feature>
<feature type="domain" description="ALMS motif" evidence="5">
    <location>
        <begin position="1776"/>
        <end position="1910"/>
    </location>
</feature>
<feature type="region of interest" description="Disordered" evidence="4">
    <location>
        <begin position="97"/>
        <end position="168"/>
    </location>
</feature>
<feature type="compositionally biased region" description="Low complexity" evidence="4">
    <location>
        <begin position="1483"/>
        <end position="1506"/>
    </location>
</feature>
<feature type="region of interest" description="Disordered" evidence="4">
    <location>
        <begin position="212"/>
        <end position="237"/>
    </location>
</feature>
<feature type="region of interest" description="Disordered" evidence="4">
    <location>
        <begin position="1"/>
        <end position="20"/>
    </location>
</feature>
<feature type="compositionally biased region" description="Polar residues" evidence="4">
    <location>
        <begin position="411"/>
        <end position="434"/>
    </location>
</feature>
<feature type="compositionally biased region" description="Basic residues" evidence="4">
    <location>
        <begin position="1585"/>
        <end position="1599"/>
    </location>
</feature>
<feature type="region of interest" description="Disordered" evidence="4">
    <location>
        <begin position="1421"/>
        <end position="1508"/>
    </location>
</feature>
<evidence type="ECO:0000256" key="3">
    <source>
        <dbReference type="ARBA" id="ARBA00023212"/>
    </source>
</evidence>
<organism evidence="6 7">
    <name type="scientific">Plutella xylostella</name>
    <name type="common">Diamondback moth</name>
    <name type="synonym">Plutella maculipennis</name>
    <dbReference type="NCBI Taxonomy" id="51655"/>
    <lineage>
        <taxon>Eukaryota</taxon>
        <taxon>Metazoa</taxon>
        <taxon>Ecdysozoa</taxon>
        <taxon>Arthropoda</taxon>
        <taxon>Hexapoda</taxon>
        <taxon>Insecta</taxon>
        <taxon>Pterygota</taxon>
        <taxon>Neoptera</taxon>
        <taxon>Endopterygota</taxon>
        <taxon>Lepidoptera</taxon>
        <taxon>Glossata</taxon>
        <taxon>Ditrysia</taxon>
        <taxon>Yponomeutoidea</taxon>
        <taxon>Plutellidae</taxon>
        <taxon>Plutella</taxon>
    </lineage>
</organism>
<evidence type="ECO:0000256" key="2">
    <source>
        <dbReference type="ARBA" id="ARBA00022490"/>
    </source>
</evidence>
<feature type="compositionally biased region" description="Basic and acidic residues" evidence="4">
    <location>
        <begin position="777"/>
        <end position="786"/>
    </location>
</feature>
<keyword evidence="2" id="KW-0963">Cytoplasm</keyword>
<feature type="region of interest" description="Disordered" evidence="4">
    <location>
        <begin position="1743"/>
        <end position="1767"/>
    </location>
</feature>
<evidence type="ECO:0000256" key="1">
    <source>
        <dbReference type="ARBA" id="ARBA00004300"/>
    </source>
</evidence>
<keyword evidence="3" id="KW-0206">Cytoskeleton</keyword>
<gene>
    <name evidence="6" type="ORF">JYU34_011939</name>
</gene>
<feature type="region of interest" description="Disordered" evidence="4">
    <location>
        <begin position="934"/>
        <end position="1024"/>
    </location>
</feature>
<feature type="compositionally biased region" description="Basic residues" evidence="4">
    <location>
        <begin position="348"/>
        <end position="373"/>
    </location>
</feature>
<name>A0ABQ7QER1_PLUXY</name>
<dbReference type="Proteomes" id="UP000823941">
    <property type="component" value="Chromosome 16"/>
</dbReference>
<feature type="compositionally biased region" description="Polar residues" evidence="4">
    <location>
        <begin position="1347"/>
        <end position="1365"/>
    </location>
</feature>
<feature type="compositionally biased region" description="Basic and acidic residues" evidence="4">
    <location>
        <begin position="968"/>
        <end position="986"/>
    </location>
</feature>
<evidence type="ECO:0000259" key="5">
    <source>
        <dbReference type="Pfam" id="PF15309"/>
    </source>
</evidence>
<feature type="compositionally biased region" description="Polar residues" evidence="4">
    <location>
        <begin position="937"/>
        <end position="967"/>
    </location>
</feature>
<accession>A0ABQ7QER1</accession>